<reference evidence="1 2" key="1">
    <citation type="submission" date="2019-02" db="EMBL/GenBank/DDBJ databases">
        <title>Deep-cultivation of Planctomycetes and their phenomic and genomic characterization uncovers novel biology.</title>
        <authorList>
            <person name="Wiegand S."/>
            <person name="Jogler M."/>
            <person name="Boedeker C."/>
            <person name="Pinto D."/>
            <person name="Vollmers J."/>
            <person name="Rivas-Marin E."/>
            <person name="Kohn T."/>
            <person name="Peeters S.H."/>
            <person name="Heuer A."/>
            <person name="Rast P."/>
            <person name="Oberbeckmann S."/>
            <person name="Bunk B."/>
            <person name="Jeske O."/>
            <person name="Meyerdierks A."/>
            <person name="Storesund J.E."/>
            <person name="Kallscheuer N."/>
            <person name="Luecker S."/>
            <person name="Lage O.M."/>
            <person name="Pohl T."/>
            <person name="Merkel B.J."/>
            <person name="Hornburger P."/>
            <person name="Mueller R.-W."/>
            <person name="Bruemmer F."/>
            <person name="Labrenz M."/>
            <person name="Spormann A.M."/>
            <person name="Op den Camp H."/>
            <person name="Overmann J."/>
            <person name="Amann R."/>
            <person name="Jetten M.S.M."/>
            <person name="Mascher T."/>
            <person name="Medema M.H."/>
            <person name="Devos D.P."/>
            <person name="Kaster A.-K."/>
            <person name="Ovreas L."/>
            <person name="Rohde M."/>
            <person name="Galperin M.Y."/>
            <person name="Jogler C."/>
        </authorList>
    </citation>
    <scope>NUCLEOTIDE SEQUENCE [LARGE SCALE GENOMIC DNA]</scope>
    <source>
        <strain evidence="1 2">Pan216</strain>
    </source>
</reference>
<organism evidence="1 2">
    <name type="scientific">Kolteria novifilia</name>
    <dbReference type="NCBI Taxonomy" id="2527975"/>
    <lineage>
        <taxon>Bacteria</taxon>
        <taxon>Pseudomonadati</taxon>
        <taxon>Planctomycetota</taxon>
        <taxon>Planctomycetia</taxon>
        <taxon>Kolteriales</taxon>
        <taxon>Kolteriaceae</taxon>
        <taxon>Kolteria</taxon>
    </lineage>
</organism>
<name>A0A518B5C2_9BACT</name>
<evidence type="ECO:0000313" key="2">
    <source>
        <dbReference type="Proteomes" id="UP000317093"/>
    </source>
</evidence>
<gene>
    <name evidence="1" type="ORF">Pan216_30450</name>
</gene>
<dbReference type="AlphaFoldDB" id="A0A518B5C2"/>
<dbReference type="Proteomes" id="UP000317093">
    <property type="component" value="Chromosome"/>
</dbReference>
<evidence type="ECO:0000313" key="1">
    <source>
        <dbReference type="EMBL" id="QDU62178.1"/>
    </source>
</evidence>
<keyword evidence="2" id="KW-1185">Reference proteome</keyword>
<sequence>MAGVGPGPCCCDFEPPTYSCCGVDIELPGTIVMTTWGDGFVDCGGIPTEERLCFPEDGPYTWPLRVQLYESGTPIYGANANMVKFSGGWYALDNPKCGGGSYPNFGVPAEERKLLIPGVKPLCNAVQGKIFFTYTNNGETIAETSGECPDLIMPSGTFRGERFQFAVTIGRRITISPPDGDPYQVECVEHCGFPPETECGGGTGGASFDVEFTFP</sequence>
<dbReference type="EMBL" id="CP036279">
    <property type="protein sequence ID" value="QDU62178.1"/>
    <property type="molecule type" value="Genomic_DNA"/>
</dbReference>
<proteinExistence type="predicted"/>
<protein>
    <submittedName>
        <fullName evidence="1">Uncharacterized protein</fullName>
    </submittedName>
</protein>
<dbReference type="KEGG" id="knv:Pan216_30450"/>
<accession>A0A518B5C2</accession>